<dbReference type="AlphaFoldDB" id="A0A061FNC0"/>
<reference evidence="1 2" key="1">
    <citation type="journal article" date="2013" name="Genome Biol.">
        <title>The genome sequence of the most widely cultivated cacao type and its use to identify candidate genes regulating pod color.</title>
        <authorList>
            <person name="Motamayor J.C."/>
            <person name="Mockaitis K."/>
            <person name="Schmutz J."/>
            <person name="Haiminen N."/>
            <person name="Iii D.L."/>
            <person name="Cornejo O."/>
            <person name="Findley S.D."/>
            <person name="Zheng P."/>
            <person name="Utro F."/>
            <person name="Royaert S."/>
            <person name="Saski C."/>
            <person name="Jenkins J."/>
            <person name="Podicheti R."/>
            <person name="Zhao M."/>
            <person name="Scheffler B.E."/>
            <person name="Stack J.C."/>
            <person name="Feltus F.A."/>
            <person name="Mustiga G.M."/>
            <person name="Amores F."/>
            <person name="Phillips W."/>
            <person name="Marelli J.P."/>
            <person name="May G.D."/>
            <person name="Shapiro H."/>
            <person name="Ma J."/>
            <person name="Bustamante C.D."/>
            <person name="Schnell R.J."/>
            <person name="Main D."/>
            <person name="Gilbert D."/>
            <person name="Parida L."/>
            <person name="Kuhn D.N."/>
        </authorList>
    </citation>
    <scope>NUCLEOTIDE SEQUENCE [LARGE SCALE GENOMIC DNA]</scope>
    <source>
        <strain evidence="2">cv. Matina 1-6</strain>
    </source>
</reference>
<sequence length="123" mass="14352">MVNPTRRRLAVLKRFPDIEIRICLIFRTAPSFSRGLQCFQHEGTEASGMKVFQPQNLFQKVFIFLASNRVVAVAEFSCFCWCWWDTRQRCPSGRPRRGSTCQYLNQSEHPPILIFWVVVGHSD</sequence>
<proteinExistence type="predicted"/>
<organism evidence="1 2">
    <name type="scientific">Theobroma cacao</name>
    <name type="common">Cacao</name>
    <name type="synonym">Cocoa</name>
    <dbReference type="NCBI Taxonomy" id="3641"/>
    <lineage>
        <taxon>Eukaryota</taxon>
        <taxon>Viridiplantae</taxon>
        <taxon>Streptophyta</taxon>
        <taxon>Embryophyta</taxon>
        <taxon>Tracheophyta</taxon>
        <taxon>Spermatophyta</taxon>
        <taxon>Magnoliopsida</taxon>
        <taxon>eudicotyledons</taxon>
        <taxon>Gunneridae</taxon>
        <taxon>Pentapetalae</taxon>
        <taxon>rosids</taxon>
        <taxon>malvids</taxon>
        <taxon>Malvales</taxon>
        <taxon>Malvaceae</taxon>
        <taxon>Byttnerioideae</taxon>
        <taxon>Theobroma</taxon>
    </lineage>
</organism>
<name>A0A061FNC0_THECC</name>
<dbReference type="InParanoid" id="A0A061FNC0"/>
<accession>A0A061FNC0</accession>
<dbReference type="HOGENOM" id="CLU_2019396_0_0_1"/>
<dbReference type="Proteomes" id="UP000026915">
    <property type="component" value="Chromosome 10"/>
</dbReference>
<protein>
    <submittedName>
        <fullName evidence="1">Uncharacterized protein</fullName>
    </submittedName>
</protein>
<dbReference type="Gramene" id="EOY18398">
    <property type="protein sequence ID" value="EOY18398"/>
    <property type="gene ID" value="TCM_042993"/>
</dbReference>
<evidence type="ECO:0000313" key="1">
    <source>
        <dbReference type="EMBL" id="EOY18398.1"/>
    </source>
</evidence>
<keyword evidence="2" id="KW-1185">Reference proteome</keyword>
<dbReference type="EMBL" id="CM001888">
    <property type="protein sequence ID" value="EOY18398.1"/>
    <property type="molecule type" value="Genomic_DNA"/>
</dbReference>
<evidence type="ECO:0000313" key="2">
    <source>
        <dbReference type="Proteomes" id="UP000026915"/>
    </source>
</evidence>
<gene>
    <name evidence="1" type="ORF">TCM_042993</name>
</gene>